<dbReference type="Gene3D" id="2.60.40.10">
    <property type="entry name" value="Immunoglobulins"/>
    <property type="match status" value="1"/>
</dbReference>
<dbReference type="PROSITE" id="PS51257">
    <property type="entry name" value="PROKAR_LIPOPROTEIN"/>
    <property type="match status" value="1"/>
</dbReference>
<reference evidence="2 3" key="1">
    <citation type="submission" date="2018-09" db="EMBL/GenBank/DDBJ databases">
        <title>Genome sequencing of strain 6GH32-13.</title>
        <authorList>
            <person name="Weon H.-Y."/>
            <person name="Heo J."/>
            <person name="Kwon S.-W."/>
        </authorList>
    </citation>
    <scope>NUCLEOTIDE SEQUENCE [LARGE SCALE GENOMIC DNA]</scope>
    <source>
        <strain evidence="2 3">5GH32-13</strain>
    </source>
</reference>
<dbReference type="Pfam" id="PF13620">
    <property type="entry name" value="CarboxypepD_reg"/>
    <property type="match status" value="1"/>
</dbReference>
<organism evidence="2 3">
    <name type="scientific">Paraflavitalea soli</name>
    <dbReference type="NCBI Taxonomy" id="2315862"/>
    <lineage>
        <taxon>Bacteria</taxon>
        <taxon>Pseudomonadati</taxon>
        <taxon>Bacteroidota</taxon>
        <taxon>Chitinophagia</taxon>
        <taxon>Chitinophagales</taxon>
        <taxon>Chitinophagaceae</taxon>
        <taxon>Paraflavitalea</taxon>
    </lineage>
</organism>
<dbReference type="RefSeq" id="WP_119048915.1">
    <property type="nucleotide sequence ID" value="NZ_CP032157.1"/>
</dbReference>
<dbReference type="InterPro" id="IPR013783">
    <property type="entry name" value="Ig-like_fold"/>
</dbReference>
<keyword evidence="3" id="KW-1185">Reference proteome</keyword>
<dbReference type="Proteomes" id="UP000263900">
    <property type="component" value="Chromosome"/>
</dbReference>
<keyword evidence="1" id="KW-0732">Signal</keyword>
<dbReference type="SUPFAM" id="SSF49464">
    <property type="entry name" value="Carboxypeptidase regulatory domain-like"/>
    <property type="match status" value="1"/>
</dbReference>
<feature type="signal peptide" evidence="1">
    <location>
        <begin position="1"/>
        <end position="19"/>
    </location>
</feature>
<dbReference type="OrthoDB" id="973965at2"/>
<dbReference type="SUPFAM" id="SSF49373">
    <property type="entry name" value="Invasin/intimin cell-adhesion fragments"/>
    <property type="match status" value="1"/>
</dbReference>
<gene>
    <name evidence="2" type="ORF">D3H65_03425</name>
</gene>
<feature type="chain" id="PRO_5017617872" evidence="1">
    <location>
        <begin position="20"/>
        <end position="588"/>
    </location>
</feature>
<dbReference type="InterPro" id="IPR008964">
    <property type="entry name" value="Invasin/intimin_cell_adhesion"/>
</dbReference>
<dbReference type="AlphaFoldDB" id="A0A3B7MHL2"/>
<dbReference type="KEGG" id="pseg:D3H65_03425"/>
<proteinExistence type="predicted"/>
<name>A0A3B7MHL2_9BACT</name>
<keyword evidence="2" id="KW-0378">Hydrolase</keyword>
<dbReference type="GO" id="GO:0004180">
    <property type="term" value="F:carboxypeptidase activity"/>
    <property type="evidence" value="ECO:0007669"/>
    <property type="project" value="UniProtKB-KW"/>
</dbReference>
<dbReference type="EMBL" id="CP032157">
    <property type="protein sequence ID" value="AXY73077.1"/>
    <property type="molecule type" value="Genomic_DNA"/>
</dbReference>
<evidence type="ECO:0000313" key="2">
    <source>
        <dbReference type="EMBL" id="AXY73077.1"/>
    </source>
</evidence>
<keyword evidence="2" id="KW-0121">Carboxypeptidase</keyword>
<protein>
    <submittedName>
        <fullName evidence="2">Carboxypeptidase regulatory-like domain-containing protein</fullName>
    </submittedName>
</protein>
<dbReference type="InterPro" id="IPR008969">
    <property type="entry name" value="CarboxyPept-like_regulatory"/>
</dbReference>
<dbReference type="Gene3D" id="2.60.40.1120">
    <property type="entry name" value="Carboxypeptidase-like, regulatory domain"/>
    <property type="match status" value="1"/>
</dbReference>
<sequence>MKGIRLFSLLVLLFAVLYACQKTDSGTGSGHQAEFVRVTLSGRVTDENRQPVTGAKVTAGSTIIATDADGYFSLRNIYVDQNATLVKVEKAGYFTGTKTIISEVEKNNPVAIELIPKTVAGVINGASGGEVTVPAAGGSIRLQPDGVIDPQSNKPYTGAVTVSAYFIDPSAENFRQIMPGTLRGITTNNDETGLQSFGMMAVELNGAGGEKLQIASGKKATLHFSIPEALRGQAPATIPLWSLDENTGLWKEEGQATRQGNDYVGEVSHFSYWNCDAPFPIVNFTVTVHDQQGQPVAGGEVVISSNATDTISISASGHTNAEGIVKGTLPANRNLTLKVYDKCRNLLTTKNIGPFSTSTDLGTIVANIQTGKVTISGSVINCNNVPLANGYVLAEIENVYYSIPVTNGSFSQTISRCGTAPASATLKAYDITGNSAGTAVGLTINGNTLNAGQLSSCGTALNAYINYTVDGASIYVAPPGDTIITVNTGSNITLIGSFPKNDTTKIHIIFQMSGERRAGTNHNVSIIYAYKGEQEYTRNGVVTAAITEYGAGVGEYIAGAFSGTVIDSLRNRIVPVQCNFRVRITEKR</sequence>
<evidence type="ECO:0000313" key="3">
    <source>
        <dbReference type="Proteomes" id="UP000263900"/>
    </source>
</evidence>
<keyword evidence="2" id="KW-0645">Protease</keyword>
<accession>A0A3B7MHL2</accession>
<evidence type="ECO:0000256" key="1">
    <source>
        <dbReference type="SAM" id="SignalP"/>
    </source>
</evidence>